<evidence type="ECO:0000256" key="2">
    <source>
        <dbReference type="ARBA" id="ARBA00005262"/>
    </source>
</evidence>
<evidence type="ECO:0000313" key="9">
    <source>
        <dbReference type="Proteomes" id="UP001177160"/>
    </source>
</evidence>
<feature type="transmembrane region" description="Helical" evidence="7">
    <location>
        <begin position="144"/>
        <end position="171"/>
    </location>
</feature>
<dbReference type="PANTHER" id="PTHR33567">
    <property type="entry name" value="CHROMATE ION TRANSPORTER (EUROFUNG)"/>
    <property type="match status" value="1"/>
</dbReference>
<evidence type="ECO:0000256" key="3">
    <source>
        <dbReference type="ARBA" id="ARBA00022475"/>
    </source>
</evidence>
<dbReference type="Pfam" id="PF02417">
    <property type="entry name" value="Chromate_transp"/>
    <property type="match status" value="2"/>
</dbReference>
<evidence type="ECO:0000256" key="1">
    <source>
        <dbReference type="ARBA" id="ARBA00004651"/>
    </source>
</evidence>
<proteinExistence type="inferred from homology"/>
<keyword evidence="5 7" id="KW-1133">Transmembrane helix</keyword>
<dbReference type="Proteomes" id="UP001177160">
    <property type="component" value="Unassembled WGS sequence"/>
</dbReference>
<dbReference type="NCBIfam" id="TIGR00937">
    <property type="entry name" value="2A51"/>
    <property type="match status" value="1"/>
</dbReference>
<keyword evidence="6 7" id="KW-0472">Membrane</keyword>
<sequence>MQPVKWSTFLKDVLICSLGAYGGPEAHYGVFTDQMVIKKQYLSEDELVELIALTGILPGPSSTQTIVSIGYKMGGPVLALLTMLVWGLPAILFMTGLSFMYQFLSENRVDASGLRFIGPMAVGFIVVASYRIGKKVIKNKLTLLLFLLAMVITYFFRNAWVFPLVLVLGGITTTLASKEKDLWHHVKINPPYRYLITFAVIAIGSVLLNMVLDNRILYIFQSFYRYGYLVIGGGQVVIPYMFNDLVEGYRYMTADQFLTGFGIVQGIPGPMFSFSAYAGGMASRDLGPVVQILSGLAAGVGIFLPGILLIFFVYPVWSKIRTIKGIRLALSGITAVAGGLIAIAAFILMQSSGFSIENIVVLILTVVLLLTRKVPAPLIVFAAILAGFLI</sequence>
<evidence type="ECO:0000256" key="5">
    <source>
        <dbReference type="ARBA" id="ARBA00022989"/>
    </source>
</evidence>
<comment type="similarity">
    <text evidence="2">Belongs to the chromate ion transporter (CHR) (TC 2.A.51) family.</text>
</comment>
<protein>
    <submittedName>
        <fullName evidence="8">Chromate efflux transporter</fullName>
    </submittedName>
</protein>
<keyword evidence="9" id="KW-1185">Reference proteome</keyword>
<dbReference type="RefSeq" id="WP_263609022.1">
    <property type="nucleotide sequence ID" value="NZ_JAOVQM010000011.1"/>
</dbReference>
<dbReference type="InterPro" id="IPR014047">
    <property type="entry name" value="Chr_Tranpt_l_chain"/>
</dbReference>
<evidence type="ECO:0000256" key="6">
    <source>
        <dbReference type="ARBA" id="ARBA00023136"/>
    </source>
</evidence>
<gene>
    <name evidence="8" type="primary">chrA</name>
    <name evidence="8" type="ORF">N7548_08375</name>
</gene>
<feature type="transmembrane region" description="Helical" evidence="7">
    <location>
        <begin position="223"/>
        <end position="242"/>
    </location>
</feature>
<name>A0ABT2YBU0_9MOLU</name>
<feature type="transmembrane region" description="Helical" evidence="7">
    <location>
        <begin position="113"/>
        <end position="132"/>
    </location>
</feature>
<evidence type="ECO:0000256" key="4">
    <source>
        <dbReference type="ARBA" id="ARBA00022692"/>
    </source>
</evidence>
<comment type="caution">
    <text evidence="8">The sequence shown here is derived from an EMBL/GenBank/DDBJ whole genome shotgun (WGS) entry which is preliminary data.</text>
</comment>
<dbReference type="InterPro" id="IPR003370">
    <property type="entry name" value="Chromate_transpt"/>
</dbReference>
<comment type="subcellular location">
    <subcellularLocation>
        <location evidence="1">Cell membrane</location>
        <topology evidence="1">Multi-pass membrane protein</topology>
    </subcellularLocation>
</comment>
<reference evidence="8" key="1">
    <citation type="submission" date="2022-09" db="EMBL/GenBank/DDBJ databases">
        <title>Novel Mycoplasma species identified in domestic and wild animals.</title>
        <authorList>
            <person name="Volokhov D.V."/>
            <person name="Furtak V.A."/>
            <person name="Zagorodnyaya T.A."/>
        </authorList>
    </citation>
    <scope>NUCLEOTIDE SEQUENCE</scope>
    <source>
        <strain evidence="8">Oakley</strain>
    </source>
</reference>
<keyword evidence="3" id="KW-1003">Cell membrane</keyword>
<accession>A0ABT2YBU0</accession>
<dbReference type="PIRSF" id="PIRSF004810">
    <property type="entry name" value="ChrA"/>
    <property type="match status" value="1"/>
</dbReference>
<keyword evidence="4 7" id="KW-0812">Transmembrane</keyword>
<feature type="transmembrane region" description="Helical" evidence="7">
    <location>
        <begin position="191"/>
        <end position="211"/>
    </location>
</feature>
<feature type="transmembrane region" description="Helical" evidence="7">
    <location>
        <begin position="77"/>
        <end position="101"/>
    </location>
</feature>
<evidence type="ECO:0000256" key="7">
    <source>
        <dbReference type="SAM" id="Phobius"/>
    </source>
</evidence>
<dbReference type="EMBL" id="JAOVQM010000011">
    <property type="protein sequence ID" value="MCV2232833.1"/>
    <property type="molecule type" value="Genomic_DNA"/>
</dbReference>
<feature type="transmembrane region" description="Helical" evidence="7">
    <location>
        <begin position="326"/>
        <end position="347"/>
    </location>
</feature>
<evidence type="ECO:0000313" key="8">
    <source>
        <dbReference type="EMBL" id="MCV2232833.1"/>
    </source>
</evidence>
<feature type="transmembrane region" description="Helical" evidence="7">
    <location>
        <begin position="289"/>
        <end position="314"/>
    </location>
</feature>
<feature type="transmembrane region" description="Helical" evidence="7">
    <location>
        <begin position="359"/>
        <end position="389"/>
    </location>
</feature>
<organism evidence="8 9">
    <name type="scientific">Paracholeplasma manati</name>
    <dbReference type="NCBI Taxonomy" id="591373"/>
    <lineage>
        <taxon>Bacteria</taxon>
        <taxon>Bacillati</taxon>
        <taxon>Mycoplasmatota</taxon>
        <taxon>Mollicutes</taxon>
        <taxon>Acholeplasmatales</taxon>
        <taxon>Acholeplasmataceae</taxon>
        <taxon>Paracholeplasma</taxon>
    </lineage>
</organism>
<dbReference type="PANTHER" id="PTHR33567:SF3">
    <property type="entry name" value="CHROMATE ION TRANSPORTER (EUROFUNG)"/>
    <property type="match status" value="1"/>
</dbReference>